<dbReference type="SMART" id="SM00577">
    <property type="entry name" value="CPDc"/>
    <property type="match status" value="1"/>
</dbReference>
<dbReference type="GO" id="GO:0016791">
    <property type="term" value="F:phosphatase activity"/>
    <property type="evidence" value="ECO:0007669"/>
    <property type="project" value="InterPro"/>
</dbReference>
<dbReference type="InterPro" id="IPR011948">
    <property type="entry name" value="Dullard_phosphatase"/>
</dbReference>
<dbReference type="NCBIfam" id="TIGR02251">
    <property type="entry name" value="HIF-SF_euk"/>
    <property type="match status" value="1"/>
</dbReference>
<feature type="compositionally biased region" description="Low complexity" evidence="1">
    <location>
        <begin position="20"/>
        <end position="42"/>
    </location>
</feature>
<dbReference type="PROSITE" id="PS50969">
    <property type="entry name" value="FCP1"/>
    <property type="match status" value="1"/>
</dbReference>
<dbReference type="InterPro" id="IPR050365">
    <property type="entry name" value="TIM50"/>
</dbReference>
<feature type="region of interest" description="Disordered" evidence="1">
    <location>
        <begin position="264"/>
        <end position="286"/>
    </location>
</feature>
<accession>A0A8T2SQ47</accession>
<reference evidence="3" key="1">
    <citation type="submission" date="2021-08" db="EMBL/GenBank/DDBJ databases">
        <title>WGS assembly of Ceratopteris richardii.</title>
        <authorList>
            <person name="Marchant D.B."/>
            <person name="Chen G."/>
            <person name="Jenkins J."/>
            <person name="Shu S."/>
            <person name="Leebens-Mack J."/>
            <person name="Grimwood J."/>
            <person name="Schmutz J."/>
            <person name="Soltis P."/>
            <person name="Soltis D."/>
            <person name="Chen Z.-H."/>
        </authorList>
    </citation>
    <scope>NUCLEOTIDE SEQUENCE</scope>
    <source>
        <strain evidence="3">Whitten #5841</strain>
        <tissue evidence="3">Leaf</tissue>
    </source>
</reference>
<dbReference type="AlphaFoldDB" id="A0A8T2SQ47"/>
<keyword evidence="4" id="KW-1185">Reference proteome</keyword>
<organism evidence="3 4">
    <name type="scientific">Ceratopteris richardii</name>
    <name type="common">Triangle waterfern</name>
    <dbReference type="NCBI Taxonomy" id="49495"/>
    <lineage>
        <taxon>Eukaryota</taxon>
        <taxon>Viridiplantae</taxon>
        <taxon>Streptophyta</taxon>
        <taxon>Embryophyta</taxon>
        <taxon>Tracheophyta</taxon>
        <taxon>Polypodiopsida</taxon>
        <taxon>Polypodiidae</taxon>
        <taxon>Polypodiales</taxon>
        <taxon>Pteridineae</taxon>
        <taxon>Pteridaceae</taxon>
        <taxon>Parkerioideae</taxon>
        <taxon>Ceratopteris</taxon>
    </lineage>
</organism>
<gene>
    <name evidence="3" type="ORF">KP509_19G063700</name>
</gene>
<sequence length="460" mass="49957">MQEEPSRSTPPSAPPPSTSAPPSTGSASQHLSTLAASLPSSPDISVTSHFPESSGYRGPYALDHDGDAVPSYTSSHSSSSLPQTDIASPLAIAPVISPIYPRNDEFMAPIMTTIPEDYRSDREPLPSPTESAALLVSTILAHIGPHGTATDNSELSVPGSDSLFASSAVSDGDRSVDSSYNSAPISDESTISRTWDTVVNFLNRSLTNPDESANIANSNVLDENMNSELPISLSSSVPERCKSTSVGRRPPIISTLLKPLGVKSPPPKMAKAQTRKPRPYLPPLSDKDKDKKTLVLDLDGTLINSSMKPSKCSFVVQINGFADIYVLTRPGVEEFIQNMSAKYELVIFTAGKKEYADPIINNIDKNRLIRHRLYRESCSCYEKRAVKDLRNLGRDLKNVILLDNTPHCYSLQPQNGLAISSFTDDEEDTELMDLTPFLLLVAELDDVRESLNSIPRKTAN</sequence>
<dbReference type="FunFam" id="3.40.50.1000:FF:000093">
    <property type="entry name" value="NLI interacting factor-like phosphatase family protein"/>
    <property type="match status" value="1"/>
</dbReference>
<name>A0A8T2SQ47_CERRI</name>
<feature type="compositionally biased region" description="Low complexity" evidence="1">
    <location>
        <begin position="71"/>
        <end position="80"/>
    </location>
</feature>
<dbReference type="InterPro" id="IPR004274">
    <property type="entry name" value="FCP1_dom"/>
</dbReference>
<dbReference type="InterPro" id="IPR023214">
    <property type="entry name" value="HAD_sf"/>
</dbReference>
<dbReference type="OrthoDB" id="277011at2759"/>
<feature type="domain" description="FCP1 homology" evidence="2">
    <location>
        <begin position="287"/>
        <end position="441"/>
    </location>
</feature>
<feature type="region of interest" description="Disordered" evidence="1">
    <location>
        <begin position="1"/>
        <end position="83"/>
    </location>
</feature>
<dbReference type="Gene3D" id="3.40.50.1000">
    <property type="entry name" value="HAD superfamily/HAD-like"/>
    <property type="match status" value="1"/>
</dbReference>
<dbReference type="InterPro" id="IPR036412">
    <property type="entry name" value="HAD-like_sf"/>
</dbReference>
<dbReference type="EMBL" id="CM035424">
    <property type="protein sequence ID" value="KAH7352778.1"/>
    <property type="molecule type" value="Genomic_DNA"/>
</dbReference>
<dbReference type="Pfam" id="PF03031">
    <property type="entry name" value="NIF"/>
    <property type="match status" value="1"/>
</dbReference>
<dbReference type="Proteomes" id="UP000825935">
    <property type="component" value="Chromosome 19"/>
</dbReference>
<evidence type="ECO:0000313" key="4">
    <source>
        <dbReference type="Proteomes" id="UP000825935"/>
    </source>
</evidence>
<dbReference type="PANTHER" id="PTHR12210">
    <property type="entry name" value="DULLARD PROTEIN PHOSPHATASE"/>
    <property type="match status" value="1"/>
</dbReference>
<protein>
    <recommendedName>
        <fullName evidence="2">FCP1 homology domain-containing protein</fullName>
    </recommendedName>
</protein>
<evidence type="ECO:0000259" key="2">
    <source>
        <dbReference type="PROSITE" id="PS50969"/>
    </source>
</evidence>
<dbReference type="SUPFAM" id="SSF56784">
    <property type="entry name" value="HAD-like"/>
    <property type="match status" value="1"/>
</dbReference>
<dbReference type="CDD" id="cd07521">
    <property type="entry name" value="HAD_FCP1-like"/>
    <property type="match status" value="1"/>
</dbReference>
<comment type="caution">
    <text evidence="3">The sequence shown here is derived from an EMBL/GenBank/DDBJ whole genome shotgun (WGS) entry which is preliminary data.</text>
</comment>
<evidence type="ECO:0000256" key="1">
    <source>
        <dbReference type="SAM" id="MobiDB-lite"/>
    </source>
</evidence>
<proteinExistence type="predicted"/>
<evidence type="ECO:0000313" key="3">
    <source>
        <dbReference type="EMBL" id="KAH7352778.1"/>
    </source>
</evidence>